<dbReference type="EMBL" id="VFML01000001">
    <property type="protein sequence ID" value="TQJ04229.1"/>
    <property type="molecule type" value="Genomic_DNA"/>
</dbReference>
<dbReference type="AlphaFoldDB" id="A0A542DMC2"/>
<dbReference type="InterPro" id="IPR046542">
    <property type="entry name" value="DUF6801"/>
</dbReference>
<organism evidence="3 4">
    <name type="scientific">Amycolatopsis cihanbeyliensis</name>
    <dbReference type="NCBI Taxonomy" id="1128664"/>
    <lineage>
        <taxon>Bacteria</taxon>
        <taxon>Bacillati</taxon>
        <taxon>Actinomycetota</taxon>
        <taxon>Actinomycetes</taxon>
        <taxon>Pseudonocardiales</taxon>
        <taxon>Pseudonocardiaceae</taxon>
        <taxon>Amycolatopsis</taxon>
    </lineage>
</organism>
<evidence type="ECO:0000259" key="2">
    <source>
        <dbReference type="Pfam" id="PF20611"/>
    </source>
</evidence>
<keyword evidence="4" id="KW-1185">Reference proteome</keyword>
<sequence>MPRSLSMVVVVSAVTAMLTAPAAAARASTIEVDKELTYTCEFPYLVPQELSGTVRVSLPDSVAVGERFRAHSDVTIALTLNEDIVTVLNLLEAATFDGAARADVDADINGLRATLGIPGLRIPRTEVPVEQSLPVDITGTMPSLIAYEPGTLTLAAGAEFTATIDARRADGSPIELGEFDVSCAITETEPPQDPHLATIPITE</sequence>
<dbReference type="RefSeq" id="WP_141999933.1">
    <property type="nucleotide sequence ID" value="NZ_VFML01000001.1"/>
</dbReference>
<keyword evidence="1" id="KW-0732">Signal</keyword>
<reference evidence="3 4" key="1">
    <citation type="submission" date="2019-06" db="EMBL/GenBank/DDBJ databases">
        <title>Sequencing the genomes of 1000 actinobacteria strains.</title>
        <authorList>
            <person name="Klenk H.-P."/>
        </authorList>
    </citation>
    <scope>NUCLEOTIDE SEQUENCE [LARGE SCALE GENOMIC DNA]</scope>
    <source>
        <strain evidence="3 4">DSM 45679</strain>
    </source>
</reference>
<evidence type="ECO:0000313" key="4">
    <source>
        <dbReference type="Proteomes" id="UP000320876"/>
    </source>
</evidence>
<proteinExistence type="predicted"/>
<name>A0A542DMC2_AMYCI</name>
<dbReference type="Pfam" id="PF20611">
    <property type="entry name" value="DUF6801"/>
    <property type="match status" value="1"/>
</dbReference>
<accession>A0A542DMC2</accession>
<feature type="signal peptide" evidence="1">
    <location>
        <begin position="1"/>
        <end position="22"/>
    </location>
</feature>
<evidence type="ECO:0000256" key="1">
    <source>
        <dbReference type="SAM" id="SignalP"/>
    </source>
</evidence>
<gene>
    <name evidence="3" type="ORF">FB471_4012</name>
</gene>
<feature type="chain" id="PRO_5038555585" description="DUF6801 domain-containing protein" evidence="1">
    <location>
        <begin position="23"/>
        <end position="203"/>
    </location>
</feature>
<protein>
    <recommendedName>
        <fullName evidence="2">DUF6801 domain-containing protein</fullName>
    </recommendedName>
</protein>
<dbReference type="OrthoDB" id="4863392at2"/>
<feature type="domain" description="DUF6801" evidence="2">
    <location>
        <begin position="37"/>
        <end position="197"/>
    </location>
</feature>
<dbReference type="Proteomes" id="UP000320876">
    <property type="component" value="Unassembled WGS sequence"/>
</dbReference>
<evidence type="ECO:0000313" key="3">
    <source>
        <dbReference type="EMBL" id="TQJ04229.1"/>
    </source>
</evidence>
<comment type="caution">
    <text evidence="3">The sequence shown here is derived from an EMBL/GenBank/DDBJ whole genome shotgun (WGS) entry which is preliminary data.</text>
</comment>